<comment type="caution">
    <text evidence="1">The sequence shown here is derived from an EMBL/GenBank/DDBJ whole genome shotgun (WGS) entry which is preliminary data.</text>
</comment>
<evidence type="ECO:0000313" key="1">
    <source>
        <dbReference type="EMBL" id="MFC4506046.1"/>
    </source>
</evidence>
<name>A0ABV9B6D3_9ACTN</name>
<organism evidence="1 2">
    <name type="scientific">Streptomyces vulcanius</name>
    <dbReference type="NCBI Taxonomy" id="1441876"/>
    <lineage>
        <taxon>Bacteria</taxon>
        <taxon>Bacillati</taxon>
        <taxon>Actinomycetota</taxon>
        <taxon>Actinomycetes</taxon>
        <taxon>Kitasatosporales</taxon>
        <taxon>Streptomycetaceae</taxon>
        <taxon>Streptomyces</taxon>
    </lineage>
</organism>
<keyword evidence="2" id="KW-1185">Reference proteome</keyword>
<dbReference type="EMBL" id="JBHSFK010000039">
    <property type="protein sequence ID" value="MFC4506046.1"/>
    <property type="molecule type" value="Genomic_DNA"/>
</dbReference>
<dbReference type="Proteomes" id="UP001595839">
    <property type="component" value="Unassembled WGS sequence"/>
</dbReference>
<sequence>MSFWSWVLAIQHGFHRPNASVATNVHVSSWQTSVRYEDTGGRLHRRADGIRR</sequence>
<dbReference type="RefSeq" id="WP_381183457.1">
    <property type="nucleotide sequence ID" value="NZ_JBHSFK010000039.1"/>
</dbReference>
<gene>
    <name evidence="1" type="ORF">ACFPIH_42495</name>
</gene>
<accession>A0ABV9B6D3</accession>
<proteinExistence type="predicted"/>
<protein>
    <submittedName>
        <fullName evidence="1">Uncharacterized protein</fullName>
    </submittedName>
</protein>
<reference evidence="2" key="1">
    <citation type="journal article" date="2019" name="Int. J. Syst. Evol. Microbiol.">
        <title>The Global Catalogue of Microorganisms (GCM) 10K type strain sequencing project: providing services to taxonomists for standard genome sequencing and annotation.</title>
        <authorList>
            <consortium name="The Broad Institute Genomics Platform"/>
            <consortium name="The Broad Institute Genome Sequencing Center for Infectious Disease"/>
            <person name="Wu L."/>
            <person name="Ma J."/>
        </authorList>
    </citation>
    <scope>NUCLEOTIDE SEQUENCE [LARGE SCALE GENOMIC DNA]</scope>
    <source>
        <strain evidence="2">CGMCC 4.7177</strain>
    </source>
</reference>
<evidence type="ECO:0000313" key="2">
    <source>
        <dbReference type="Proteomes" id="UP001595839"/>
    </source>
</evidence>